<protein>
    <submittedName>
        <fullName evidence="1">Uncharacterized protein</fullName>
    </submittedName>
</protein>
<gene>
    <name evidence="1" type="ORF">A1QO_00730</name>
</gene>
<name>A0A1E5BGD0_9VIBR</name>
<comment type="caution">
    <text evidence="1">The sequence shown here is derived from an EMBL/GenBank/DDBJ whole genome shotgun (WGS) entry which is preliminary data.</text>
</comment>
<dbReference type="EMBL" id="AJYQ02000078">
    <property type="protein sequence ID" value="OEE35317.1"/>
    <property type="molecule type" value="Genomic_DNA"/>
</dbReference>
<dbReference type="AlphaFoldDB" id="A0A1E5BGD0"/>
<accession>A0A1E5BGD0</accession>
<evidence type="ECO:0000313" key="1">
    <source>
        <dbReference type="EMBL" id="OEE35317.1"/>
    </source>
</evidence>
<organism evidence="1 2">
    <name type="scientific">Vibrio genomosp. F10 str. ZF-129</name>
    <dbReference type="NCBI Taxonomy" id="1187848"/>
    <lineage>
        <taxon>Bacteria</taxon>
        <taxon>Pseudomonadati</taxon>
        <taxon>Pseudomonadota</taxon>
        <taxon>Gammaproteobacteria</taxon>
        <taxon>Vibrionales</taxon>
        <taxon>Vibrionaceae</taxon>
        <taxon>Vibrio</taxon>
    </lineage>
</organism>
<dbReference type="Proteomes" id="UP000094741">
    <property type="component" value="Unassembled WGS sequence"/>
</dbReference>
<dbReference type="OrthoDB" id="9986272at2"/>
<dbReference type="STRING" id="1187848.A1QO_00730"/>
<proteinExistence type="predicted"/>
<reference evidence="1 2" key="1">
    <citation type="journal article" date="2012" name="Science">
        <title>Ecological populations of bacteria act as socially cohesive units of antibiotic production and resistance.</title>
        <authorList>
            <person name="Cordero O.X."/>
            <person name="Wildschutte H."/>
            <person name="Kirkup B."/>
            <person name="Proehl S."/>
            <person name="Ngo L."/>
            <person name="Hussain F."/>
            <person name="Le Roux F."/>
            <person name="Mincer T."/>
            <person name="Polz M.F."/>
        </authorList>
    </citation>
    <scope>NUCLEOTIDE SEQUENCE [LARGE SCALE GENOMIC DNA]</scope>
    <source>
        <strain evidence="1 2">ZF-129</strain>
    </source>
</reference>
<evidence type="ECO:0000313" key="2">
    <source>
        <dbReference type="Proteomes" id="UP000094741"/>
    </source>
</evidence>
<sequence>MSNRRSTSNQIRARQRVRQMQSLRTMIIQHLKFSGIQGVDLDSYVEFSIDIFLKSDTTIGKFNDLPTNLVAIAKKMTFPLLEYSAKAEYIANLMLDIKEGRYSNPCESLPVQCPDCSGFCKLTPNHHHGREVKYVYFCETCSTSISTYIGDKWPTGVPTSKELRLERSNLTMDIRQQSKQLGITERKMNIKIASELNLATGYIANVNTITTVDMIKQYRDAMESISSRMAA</sequence>
<dbReference type="RefSeq" id="WP_017041673.1">
    <property type="nucleotide sequence ID" value="NZ_AJYQ02000078.1"/>
</dbReference>